<dbReference type="SUPFAM" id="SSF53474">
    <property type="entry name" value="alpha/beta-Hydrolases"/>
    <property type="match status" value="1"/>
</dbReference>
<proteinExistence type="predicted"/>
<evidence type="ECO:0000259" key="2">
    <source>
        <dbReference type="Pfam" id="PF12146"/>
    </source>
</evidence>
<accession>A0A0R2IQY3</accession>
<dbReference type="Gene3D" id="3.40.50.1820">
    <property type="entry name" value="alpha/beta hydrolase"/>
    <property type="match status" value="1"/>
</dbReference>
<dbReference type="AlphaFoldDB" id="A0A0R2IQY3"/>
<dbReference type="Proteomes" id="UP000051568">
    <property type="component" value="Unassembled WGS sequence"/>
</dbReference>
<dbReference type="InterPro" id="IPR002410">
    <property type="entry name" value="Peptidase_S33"/>
</dbReference>
<dbReference type="InterPro" id="IPR029058">
    <property type="entry name" value="AB_hydrolase_fold"/>
</dbReference>
<evidence type="ECO:0000313" key="4">
    <source>
        <dbReference type="Proteomes" id="UP000051568"/>
    </source>
</evidence>
<keyword evidence="1" id="KW-0378">Hydrolase</keyword>
<evidence type="ECO:0000256" key="1">
    <source>
        <dbReference type="ARBA" id="ARBA00022801"/>
    </source>
</evidence>
<dbReference type="InterPro" id="IPR022742">
    <property type="entry name" value="Hydrolase_4"/>
</dbReference>
<dbReference type="PATRIC" id="fig|319652.3.peg.704"/>
<organism evidence="3 4">
    <name type="scientific">Pediococcus cellicola</name>
    <dbReference type="NCBI Taxonomy" id="319652"/>
    <lineage>
        <taxon>Bacteria</taxon>
        <taxon>Bacillati</taxon>
        <taxon>Bacillota</taxon>
        <taxon>Bacilli</taxon>
        <taxon>Lactobacillales</taxon>
        <taxon>Lactobacillaceae</taxon>
        <taxon>Pediococcus</taxon>
    </lineage>
</organism>
<comment type="caution">
    <text evidence="3">The sequence shown here is derived from an EMBL/GenBank/DDBJ whole genome shotgun (WGS) entry which is preliminary data.</text>
</comment>
<dbReference type="PRINTS" id="PR00793">
    <property type="entry name" value="PROAMNOPTASE"/>
</dbReference>
<dbReference type="Pfam" id="PF12146">
    <property type="entry name" value="Hydrolase_4"/>
    <property type="match status" value="1"/>
</dbReference>
<name>A0A0R2IQY3_9LACO</name>
<reference evidence="3 4" key="1">
    <citation type="journal article" date="2015" name="Genome Announc.">
        <title>Expanding the biotechnology potential of lactobacilli through comparative genomics of 213 strains and associated genera.</title>
        <authorList>
            <person name="Sun Z."/>
            <person name="Harris H.M."/>
            <person name="McCann A."/>
            <person name="Guo C."/>
            <person name="Argimon S."/>
            <person name="Zhang W."/>
            <person name="Yang X."/>
            <person name="Jeffery I.B."/>
            <person name="Cooney J.C."/>
            <person name="Kagawa T.F."/>
            <person name="Liu W."/>
            <person name="Song Y."/>
            <person name="Salvetti E."/>
            <person name="Wrobel A."/>
            <person name="Rasinkangas P."/>
            <person name="Parkhill J."/>
            <person name="Rea M.C."/>
            <person name="O'Sullivan O."/>
            <person name="Ritari J."/>
            <person name="Douillard F.P."/>
            <person name="Paul Ross R."/>
            <person name="Yang R."/>
            <person name="Briner A.E."/>
            <person name="Felis G.E."/>
            <person name="de Vos W.M."/>
            <person name="Barrangou R."/>
            <person name="Klaenhammer T.R."/>
            <person name="Caufield P.W."/>
            <person name="Cui Y."/>
            <person name="Zhang H."/>
            <person name="O'Toole P.W."/>
        </authorList>
    </citation>
    <scope>NUCLEOTIDE SEQUENCE [LARGE SCALE GENOMIC DNA]</scope>
    <source>
        <strain evidence="3 4">DSM 17757</strain>
    </source>
</reference>
<dbReference type="InterPro" id="IPR051044">
    <property type="entry name" value="MAG_DAG_Lipase"/>
</dbReference>
<evidence type="ECO:0000313" key="3">
    <source>
        <dbReference type="EMBL" id="KRN67166.1"/>
    </source>
</evidence>
<dbReference type="GO" id="GO:0006508">
    <property type="term" value="P:proteolysis"/>
    <property type="evidence" value="ECO:0007669"/>
    <property type="project" value="InterPro"/>
</dbReference>
<protein>
    <recommendedName>
        <fullName evidence="2">Serine aminopeptidase S33 domain-containing protein</fullName>
    </recommendedName>
</protein>
<dbReference type="GO" id="GO:0008233">
    <property type="term" value="F:peptidase activity"/>
    <property type="evidence" value="ECO:0007669"/>
    <property type="project" value="InterPro"/>
</dbReference>
<feature type="domain" description="Serine aminopeptidase S33" evidence="2">
    <location>
        <begin position="11"/>
        <end position="270"/>
    </location>
</feature>
<dbReference type="STRING" id="319652.IV80_GL000696"/>
<dbReference type="EMBL" id="JQBR01000002">
    <property type="protein sequence ID" value="KRN67166.1"/>
    <property type="molecule type" value="Genomic_DNA"/>
</dbReference>
<keyword evidence="4" id="KW-1185">Reference proteome</keyword>
<sequence length="301" mass="34638">MTISSTSRANPILLVIHGGPGSTYSMFEDATQQFARQFTVVHWDQRGAGKTYRKQKVVPRNLQTLVEDGLTLTQKLKRVFPDVPIILWGSSIGSILANLMVQQGENLYDLYVATEQMTQDSHQFAYDQLLAETKHQSLRRHWLQKLPADAHHWTAKQINQFNIFSAIQRSDVPNMVTTLFIKNMLQNRDYSWQDCLAFIQGMRASYRALHKELDAFDYRRLLTKIGMPFVIFQGAHDPITPAQATQRYFDQVQAPVKKLFIVPGAGHLCLFARPKEVSELRRLVFANKYDDRGCRPRRNLA</sequence>
<gene>
    <name evidence="3" type="ORF">IV80_GL000696</name>
</gene>
<dbReference type="PANTHER" id="PTHR11614">
    <property type="entry name" value="PHOSPHOLIPASE-RELATED"/>
    <property type="match status" value="1"/>
</dbReference>